<protein>
    <submittedName>
        <fullName evidence="1">Uncharacterized protein</fullName>
    </submittedName>
</protein>
<evidence type="ECO:0000313" key="1">
    <source>
        <dbReference type="EMBL" id="DAF45805.1"/>
    </source>
</evidence>
<sequence>MDKNLTAQQRECALMEHIDLDIESIEQAINRLEHYRQKLLTGSQALRNSGGRLSAPDRIKIIVESALAAGNAAIAGEQLMKAIEGHCGPREKEQAT</sequence>
<accession>A0A8S5S452</accession>
<organism evidence="1">
    <name type="scientific">Siphoviridae sp. ctmP938</name>
    <dbReference type="NCBI Taxonomy" id="2827933"/>
    <lineage>
        <taxon>Viruses</taxon>
        <taxon>Duplodnaviria</taxon>
        <taxon>Heunggongvirae</taxon>
        <taxon>Uroviricota</taxon>
        <taxon>Caudoviricetes</taxon>
    </lineage>
</organism>
<name>A0A8S5S452_9CAUD</name>
<proteinExistence type="predicted"/>
<dbReference type="EMBL" id="BK032519">
    <property type="protein sequence ID" value="DAF45805.1"/>
    <property type="molecule type" value="Genomic_DNA"/>
</dbReference>
<reference evidence="1" key="1">
    <citation type="journal article" date="2021" name="Proc. Natl. Acad. Sci. U.S.A.">
        <title>A Catalog of Tens of Thousands of Viruses from Human Metagenomes Reveals Hidden Associations with Chronic Diseases.</title>
        <authorList>
            <person name="Tisza M.J."/>
            <person name="Buck C.B."/>
        </authorList>
    </citation>
    <scope>NUCLEOTIDE SEQUENCE</scope>
    <source>
        <strain evidence="1">CtmP938</strain>
    </source>
</reference>